<evidence type="ECO:0000259" key="2">
    <source>
        <dbReference type="Pfam" id="PF13619"/>
    </source>
</evidence>
<evidence type="ECO:0000256" key="1">
    <source>
        <dbReference type="SAM" id="MobiDB-lite"/>
    </source>
</evidence>
<dbReference type="EMBL" id="JACCCV010000001">
    <property type="protein sequence ID" value="NYF49901.1"/>
    <property type="molecule type" value="Genomic_DNA"/>
</dbReference>
<name>A0A7Y9T1D4_9BACT</name>
<accession>A0A7Y9T1D4</accession>
<sequence length="93" mass="10779">MPSSVIAAMSYNDEARVLTIVYRGKQGVYRYFGVPPEEFAAFRAAPSKGIYLNEIFKTRQYQYERVADRQTPVTNQHIHKQSTLEKLHGKDNR</sequence>
<evidence type="ECO:0000313" key="4">
    <source>
        <dbReference type="Proteomes" id="UP000534186"/>
    </source>
</evidence>
<feature type="region of interest" description="Disordered" evidence="1">
    <location>
        <begin position="71"/>
        <end position="93"/>
    </location>
</feature>
<protein>
    <recommendedName>
        <fullName evidence="2">KTSC domain-containing protein</fullName>
    </recommendedName>
</protein>
<evidence type="ECO:0000313" key="3">
    <source>
        <dbReference type="EMBL" id="NYF49901.1"/>
    </source>
</evidence>
<feature type="domain" description="KTSC" evidence="2">
    <location>
        <begin position="3"/>
        <end position="59"/>
    </location>
</feature>
<dbReference type="Pfam" id="PF13619">
    <property type="entry name" value="KTSC"/>
    <property type="match status" value="1"/>
</dbReference>
<gene>
    <name evidence="3" type="ORF">HDF12_000266</name>
</gene>
<proteinExistence type="predicted"/>
<reference evidence="3 4" key="1">
    <citation type="submission" date="2020-07" db="EMBL/GenBank/DDBJ databases">
        <title>Genomic Encyclopedia of Type Strains, Phase IV (KMG-V): Genome sequencing to study the core and pangenomes of soil and plant-associated prokaryotes.</title>
        <authorList>
            <person name="Whitman W."/>
        </authorList>
    </citation>
    <scope>NUCLEOTIDE SEQUENCE [LARGE SCALE GENOMIC DNA]</scope>
    <source>
        <strain evidence="3 4">M8UP30</strain>
    </source>
</reference>
<dbReference type="AlphaFoldDB" id="A0A7Y9T1D4"/>
<dbReference type="InterPro" id="IPR025309">
    <property type="entry name" value="KTSC_dom"/>
</dbReference>
<feature type="compositionally biased region" description="Basic and acidic residues" evidence="1">
    <location>
        <begin position="82"/>
        <end position="93"/>
    </location>
</feature>
<organism evidence="3 4">
    <name type="scientific">Tunturiibacter lichenicola</name>
    <dbReference type="NCBI Taxonomy" id="2051959"/>
    <lineage>
        <taxon>Bacteria</taxon>
        <taxon>Pseudomonadati</taxon>
        <taxon>Acidobacteriota</taxon>
        <taxon>Terriglobia</taxon>
        <taxon>Terriglobales</taxon>
        <taxon>Acidobacteriaceae</taxon>
        <taxon>Tunturiibacter</taxon>
    </lineage>
</organism>
<comment type="caution">
    <text evidence="3">The sequence shown here is derived from an EMBL/GenBank/DDBJ whole genome shotgun (WGS) entry which is preliminary data.</text>
</comment>
<dbReference type="Proteomes" id="UP000534186">
    <property type="component" value="Unassembled WGS sequence"/>
</dbReference>